<proteinExistence type="predicted"/>
<reference evidence="4 5" key="1">
    <citation type="journal article" date="2023" name="Hortic Res">
        <title>Pangenome of water caltrop reveals structural variations and asymmetric subgenome divergence after allopolyploidization.</title>
        <authorList>
            <person name="Zhang X."/>
            <person name="Chen Y."/>
            <person name="Wang L."/>
            <person name="Yuan Y."/>
            <person name="Fang M."/>
            <person name="Shi L."/>
            <person name="Lu R."/>
            <person name="Comes H.P."/>
            <person name="Ma Y."/>
            <person name="Chen Y."/>
            <person name="Huang G."/>
            <person name="Zhou Y."/>
            <person name="Zheng Z."/>
            <person name="Qiu Y."/>
        </authorList>
    </citation>
    <scope>NUCLEOTIDE SEQUENCE [LARGE SCALE GENOMIC DNA]</scope>
    <source>
        <tissue evidence="4">Roots</tissue>
    </source>
</reference>
<dbReference type="PANTHER" id="PTHR34280:SF2">
    <property type="entry name" value="OS01G0920100 PROTEIN"/>
    <property type="match status" value="1"/>
</dbReference>
<dbReference type="PROSITE" id="PS00303">
    <property type="entry name" value="S100_CABP"/>
    <property type="match status" value="1"/>
</dbReference>
<organism evidence="4 5">
    <name type="scientific">Trapa incisa</name>
    <dbReference type="NCBI Taxonomy" id="236973"/>
    <lineage>
        <taxon>Eukaryota</taxon>
        <taxon>Viridiplantae</taxon>
        <taxon>Streptophyta</taxon>
        <taxon>Embryophyta</taxon>
        <taxon>Tracheophyta</taxon>
        <taxon>Spermatophyta</taxon>
        <taxon>Magnoliopsida</taxon>
        <taxon>eudicotyledons</taxon>
        <taxon>Gunneridae</taxon>
        <taxon>Pentapetalae</taxon>
        <taxon>rosids</taxon>
        <taxon>malvids</taxon>
        <taxon>Myrtales</taxon>
        <taxon>Lythraceae</taxon>
        <taxon>Trapa</taxon>
    </lineage>
</organism>
<dbReference type="SUPFAM" id="SSF47473">
    <property type="entry name" value="EF-hand"/>
    <property type="match status" value="1"/>
</dbReference>
<keyword evidence="1" id="KW-0677">Repeat</keyword>
<dbReference type="InterPro" id="IPR001751">
    <property type="entry name" value="S100/CaBP7/8-like_CS"/>
</dbReference>
<feature type="domain" description="EF-hand" evidence="3">
    <location>
        <begin position="3"/>
        <end position="38"/>
    </location>
</feature>
<gene>
    <name evidence="4" type="ORF">SAY87_021633</name>
</gene>
<dbReference type="Gene3D" id="1.10.238.10">
    <property type="entry name" value="EF-hand"/>
    <property type="match status" value="2"/>
</dbReference>
<dbReference type="PANTHER" id="PTHR34280">
    <property type="entry name" value="OS01G0920100 PROTEIN"/>
    <property type="match status" value="1"/>
</dbReference>
<evidence type="ECO:0000313" key="4">
    <source>
        <dbReference type="EMBL" id="KAK4752835.1"/>
    </source>
</evidence>
<dbReference type="SMART" id="SM00054">
    <property type="entry name" value="EFh"/>
    <property type="match status" value="2"/>
</dbReference>
<dbReference type="InterPro" id="IPR011992">
    <property type="entry name" value="EF-hand-dom_pair"/>
</dbReference>
<keyword evidence="5" id="KW-1185">Reference proteome</keyword>
<dbReference type="Proteomes" id="UP001345219">
    <property type="component" value="Chromosome 16"/>
</dbReference>
<dbReference type="FunFam" id="1.10.238.10:FF:000178">
    <property type="entry name" value="Calmodulin-2 A"/>
    <property type="match status" value="1"/>
</dbReference>
<evidence type="ECO:0000313" key="5">
    <source>
        <dbReference type="Proteomes" id="UP001345219"/>
    </source>
</evidence>
<dbReference type="EMBL" id="JAXIOK010000016">
    <property type="protein sequence ID" value="KAK4752835.1"/>
    <property type="molecule type" value="Genomic_DNA"/>
</dbReference>
<dbReference type="PROSITE" id="PS00018">
    <property type="entry name" value="EF_HAND_1"/>
    <property type="match status" value="2"/>
</dbReference>
<evidence type="ECO:0000256" key="2">
    <source>
        <dbReference type="ARBA" id="ARBA00022837"/>
    </source>
</evidence>
<dbReference type="GO" id="GO:0005509">
    <property type="term" value="F:calcium ion binding"/>
    <property type="evidence" value="ECO:0007669"/>
    <property type="project" value="InterPro"/>
</dbReference>
<sequence>MDALNGKYRRVFSHFDEDKDGKISPSELQRCISATGSAELSLAEAEAVVAALDADGDGLLGFEEFVEMVEWGEEEERVSDLREAFKMFEMDGCITPWSLRNMLGRLGESKTMEECESPSIMDQFDNLGSTHEGKSDSNRPTRIAVGVGFLPDQLPPSPAAAFFAFGSNDYGCKEETFFDSQPWLDSDCEDDFFSVNGDYTPSQGSTPLHRSFKPVVVKTTCQPYIDNKSLIIGDKTSVSVSDNFPKKRLAELLQETRAEEEAERRKLTESMLLEKPGMKMGMHTIINRSASGIFVPTQRPKSGRCLPSIELYRNFSGRKKKVMSHLHELWM</sequence>
<evidence type="ECO:0000259" key="3">
    <source>
        <dbReference type="PROSITE" id="PS50222"/>
    </source>
</evidence>
<protein>
    <recommendedName>
        <fullName evidence="3">EF-hand domain-containing protein</fullName>
    </recommendedName>
</protein>
<evidence type="ECO:0000256" key="1">
    <source>
        <dbReference type="ARBA" id="ARBA00022737"/>
    </source>
</evidence>
<dbReference type="CDD" id="cd00051">
    <property type="entry name" value="EFh"/>
    <property type="match status" value="1"/>
</dbReference>
<dbReference type="Pfam" id="PF13499">
    <property type="entry name" value="EF-hand_7"/>
    <property type="match status" value="1"/>
</dbReference>
<dbReference type="AlphaFoldDB" id="A0AAN7JRB3"/>
<feature type="domain" description="EF-hand" evidence="3">
    <location>
        <begin position="40"/>
        <end position="75"/>
    </location>
</feature>
<accession>A0AAN7JRB3</accession>
<dbReference type="InterPro" id="IPR038947">
    <property type="entry name" value="At3g27210-like"/>
</dbReference>
<dbReference type="GO" id="GO:0043226">
    <property type="term" value="C:organelle"/>
    <property type="evidence" value="ECO:0007669"/>
    <property type="project" value="UniProtKB-ARBA"/>
</dbReference>
<name>A0AAN7JRB3_9MYRT</name>
<comment type="caution">
    <text evidence="4">The sequence shown here is derived from an EMBL/GenBank/DDBJ whole genome shotgun (WGS) entry which is preliminary data.</text>
</comment>
<dbReference type="InterPro" id="IPR018247">
    <property type="entry name" value="EF_Hand_1_Ca_BS"/>
</dbReference>
<dbReference type="InterPro" id="IPR002048">
    <property type="entry name" value="EF_hand_dom"/>
</dbReference>
<keyword evidence="2" id="KW-0106">Calcium</keyword>
<dbReference type="PROSITE" id="PS50222">
    <property type="entry name" value="EF_HAND_2"/>
    <property type="match status" value="2"/>
</dbReference>